<dbReference type="AlphaFoldDB" id="A0A0K1PKM8"/>
<keyword evidence="3" id="KW-1185">Reference proteome</keyword>
<dbReference type="Proteomes" id="UP000064967">
    <property type="component" value="Chromosome"/>
</dbReference>
<evidence type="ECO:0000256" key="1">
    <source>
        <dbReference type="SAM" id="Phobius"/>
    </source>
</evidence>
<accession>A0A0K1PKM8</accession>
<gene>
    <name evidence="2" type="ORF">AKJ09_00744</name>
</gene>
<feature type="transmembrane region" description="Helical" evidence="1">
    <location>
        <begin position="15"/>
        <end position="35"/>
    </location>
</feature>
<evidence type="ECO:0000313" key="2">
    <source>
        <dbReference type="EMBL" id="AKU94080.1"/>
    </source>
</evidence>
<sequence length="549" mass="59233">MTTTMNQFIEDRRGAIMVIAIFMSAFLVGAIWYLLGVGEAIVYREHLRAAADATAFDAATVHALGMNMIAMLNIVMAAIMAILILLTLIFFIAVAVTILITACAFIPFLGIACAGGISPMVQLDLRILQMTNKFRDRFAFPAIKALNITEGSLAIGMPWVAKVVAGTVVDSYSKAVVETDMFSMSMIPMRVPFVSSKAFGAIDKQFQKLPILKDFPKANDKNPVQLRIPDFQRYGLPVEDDKFNMLCTHGGMVLVNGFGSLVTTIVGADPASSSMSDGFDKFGSFFGMIVGQMPGIFCSGLSPIDMLGGILGNIPLVGWVAKPMLDLAIKNNPSLSKLKAKDGQSEDMLAPMKPFEMSKNGNGWMQIWSSVKGNPDGTKSANTGVLVPSWGLAQTASEAVPGDNVDFAEAEFYYDCGAPDSGANQTVLGYGDTSGDWGSCKYNAMWNLRWKARLRRYHEFEYDVLKSVELFLWSSLGSEQYLQELGNKIPGLGKGAFFKTQIIDRVKACFTSVGSGSSNCPIPLPTGAGKVGIGVGAGADYDLQKEVFH</sequence>
<name>A0A0K1PKM8_9BACT</name>
<proteinExistence type="predicted"/>
<keyword evidence="1" id="KW-0812">Transmembrane</keyword>
<feature type="transmembrane region" description="Helical" evidence="1">
    <location>
        <begin position="105"/>
        <end position="125"/>
    </location>
</feature>
<protein>
    <submittedName>
        <fullName evidence="2">Uncharacterized protein</fullName>
    </submittedName>
</protein>
<dbReference type="STRING" id="1391654.AKJ09_00744"/>
<organism evidence="2 3">
    <name type="scientific">Labilithrix luteola</name>
    <dbReference type="NCBI Taxonomy" id="1391654"/>
    <lineage>
        <taxon>Bacteria</taxon>
        <taxon>Pseudomonadati</taxon>
        <taxon>Myxococcota</taxon>
        <taxon>Polyangia</taxon>
        <taxon>Polyangiales</taxon>
        <taxon>Labilitrichaceae</taxon>
        <taxon>Labilithrix</taxon>
    </lineage>
</organism>
<dbReference type="KEGG" id="llu:AKJ09_00744"/>
<reference evidence="2 3" key="1">
    <citation type="submission" date="2015-08" db="EMBL/GenBank/DDBJ databases">
        <authorList>
            <person name="Babu N.S."/>
            <person name="Beckwith C.J."/>
            <person name="Beseler K.G."/>
            <person name="Brison A."/>
            <person name="Carone J.V."/>
            <person name="Caskin T.P."/>
            <person name="Diamond M."/>
            <person name="Durham M.E."/>
            <person name="Foxe J.M."/>
            <person name="Go M."/>
            <person name="Henderson B.A."/>
            <person name="Jones I.B."/>
            <person name="McGettigan J.A."/>
            <person name="Micheletti S.J."/>
            <person name="Nasrallah M.E."/>
            <person name="Ortiz D."/>
            <person name="Piller C.R."/>
            <person name="Privatt S.R."/>
            <person name="Schneider S.L."/>
            <person name="Sharp S."/>
            <person name="Smith T.C."/>
            <person name="Stanton J.D."/>
            <person name="Ullery H.E."/>
            <person name="Wilson R.J."/>
            <person name="Serrano M.G."/>
            <person name="Buck G."/>
            <person name="Lee V."/>
            <person name="Wang Y."/>
            <person name="Carvalho R."/>
            <person name="Voegtly L."/>
            <person name="Shi R."/>
            <person name="Duckworth R."/>
            <person name="Johnson A."/>
            <person name="Loviza R."/>
            <person name="Walstead R."/>
            <person name="Shah Z."/>
            <person name="Kiflezghi M."/>
            <person name="Wade K."/>
            <person name="Ball S.L."/>
            <person name="Bradley K.W."/>
            <person name="Asai D.J."/>
            <person name="Bowman C.A."/>
            <person name="Russell D.A."/>
            <person name="Pope W.H."/>
            <person name="Jacobs-Sera D."/>
            <person name="Hendrix R.W."/>
            <person name="Hatfull G.F."/>
        </authorList>
    </citation>
    <scope>NUCLEOTIDE SEQUENCE [LARGE SCALE GENOMIC DNA]</scope>
    <source>
        <strain evidence="2 3">DSM 27648</strain>
    </source>
</reference>
<dbReference type="EMBL" id="CP012333">
    <property type="protein sequence ID" value="AKU94080.1"/>
    <property type="molecule type" value="Genomic_DNA"/>
</dbReference>
<dbReference type="RefSeq" id="WP_169927218.1">
    <property type="nucleotide sequence ID" value="NZ_CP012333.1"/>
</dbReference>
<evidence type="ECO:0000313" key="3">
    <source>
        <dbReference type="Proteomes" id="UP000064967"/>
    </source>
</evidence>
<keyword evidence="1" id="KW-1133">Transmembrane helix</keyword>
<keyword evidence="1" id="KW-0472">Membrane</keyword>
<feature type="transmembrane region" description="Helical" evidence="1">
    <location>
        <begin position="74"/>
        <end position="99"/>
    </location>
</feature>